<dbReference type="InterPro" id="IPR052343">
    <property type="entry name" value="Retrotransposon-Effector_Assoc"/>
</dbReference>
<organism evidence="2 3">
    <name type="scientific">Punica granatum</name>
    <name type="common">Pomegranate</name>
    <dbReference type="NCBI Taxonomy" id="22663"/>
    <lineage>
        <taxon>Eukaryota</taxon>
        <taxon>Viridiplantae</taxon>
        <taxon>Streptophyta</taxon>
        <taxon>Embryophyta</taxon>
        <taxon>Tracheophyta</taxon>
        <taxon>Spermatophyta</taxon>
        <taxon>Magnoliopsida</taxon>
        <taxon>eudicotyledons</taxon>
        <taxon>Gunneridae</taxon>
        <taxon>Pentapetalae</taxon>
        <taxon>rosids</taxon>
        <taxon>malvids</taxon>
        <taxon>Myrtales</taxon>
        <taxon>Lythraceae</taxon>
        <taxon>Punica</taxon>
    </lineage>
</organism>
<evidence type="ECO:0000313" key="3">
    <source>
        <dbReference type="Proteomes" id="UP000233551"/>
    </source>
</evidence>
<sequence>MTGIPVSLRKVIMDCISTASMQVLWNGEPTNNFRMRRGVRQGCPLSPYIFVLCSKRLAHLINEAAGAEASLDQMRVIRTILDRFCAASGQKVSVAKFLVFFFKTVPADPREELLHECALSLLPHELGDIWASLLFRGSQGIMEDWVLGAWKILMTRSLGSLDGATSLGLMICGYVSSAVSIKGESGSSRSFTILPWIHDSGSLLGEPGIEFLKGQYGLLVGVISFVLGRIHGSEMVVLCFIELLLRLHLSNRLKLTQLQIDFIGVRKRQDCEIAREMWSGLVPLHLRVLLLFAIAAVVGLQSADFRNMKERAALECGIWSGVLAIVVMAE</sequence>
<proteinExistence type="predicted"/>
<dbReference type="AlphaFoldDB" id="A0A2I0IYP7"/>
<dbReference type="STRING" id="22663.A0A2I0IYP7"/>
<evidence type="ECO:0000313" key="2">
    <source>
        <dbReference type="EMBL" id="PKI48863.1"/>
    </source>
</evidence>
<comment type="caution">
    <text evidence="2">The sequence shown here is derived from an EMBL/GenBank/DDBJ whole genome shotgun (WGS) entry which is preliminary data.</text>
</comment>
<feature type="transmembrane region" description="Helical" evidence="1">
    <location>
        <begin position="277"/>
        <end position="300"/>
    </location>
</feature>
<dbReference type="EMBL" id="PGOL01002319">
    <property type="protein sequence ID" value="PKI48863.1"/>
    <property type="molecule type" value="Genomic_DNA"/>
</dbReference>
<keyword evidence="1" id="KW-1133">Transmembrane helix</keyword>
<evidence type="ECO:0000256" key="1">
    <source>
        <dbReference type="SAM" id="Phobius"/>
    </source>
</evidence>
<name>A0A2I0IYP7_PUNGR</name>
<gene>
    <name evidence="2" type="ORF">CRG98_030711</name>
</gene>
<keyword evidence="1" id="KW-0472">Membrane</keyword>
<keyword evidence="1" id="KW-0812">Transmembrane</keyword>
<feature type="transmembrane region" description="Helical" evidence="1">
    <location>
        <begin position="312"/>
        <end position="329"/>
    </location>
</feature>
<dbReference type="PANTHER" id="PTHR46890">
    <property type="entry name" value="NON-LTR RETROLELEMENT REVERSE TRANSCRIPTASE-LIKE PROTEIN-RELATED"/>
    <property type="match status" value="1"/>
</dbReference>
<dbReference type="Proteomes" id="UP000233551">
    <property type="component" value="Unassembled WGS sequence"/>
</dbReference>
<keyword evidence="3" id="KW-1185">Reference proteome</keyword>
<protein>
    <submittedName>
        <fullName evidence="2">Uncharacterized protein</fullName>
    </submittedName>
</protein>
<reference evidence="2 3" key="1">
    <citation type="submission" date="2017-11" db="EMBL/GenBank/DDBJ databases">
        <title>De-novo sequencing of pomegranate (Punica granatum L.) genome.</title>
        <authorList>
            <person name="Akparov Z."/>
            <person name="Amiraslanov A."/>
            <person name="Hajiyeva S."/>
            <person name="Abbasov M."/>
            <person name="Kaur K."/>
            <person name="Hamwieh A."/>
            <person name="Solovyev V."/>
            <person name="Salamov A."/>
            <person name="Braich B."/>
            <person name="Kosarev P."/>
            <person name="Mahmoud A."/>
            <person name="Hajiyev E."/>
            <person name="Babayeva S."/>
            <person name="Izzatullayeva V."/>
            <person name="Mammadov A."/>
            <person name="Mammadov A."/>
            <person name="Sharifova S."/>
            <person name="Ojaghi J."/>
            <person name="Eynullazada K."/>
            <person name="Bayramov B."/>
            <person name="Abdulazimova A."/>
            <person name="Shahmuradov I."/>
        </authorList>
    </citation>
    <scope>NUCLEOTIDE SEQUENCE [LARGE SCALE GENOMIC DNA]</scope>
    <source>
        <strain evidence="3">cv. AG2017</strain>
        <tissue evidence="2">Leaf</tissue>
    </source>
</reference>
<accession>A0A2I0IYP7</accession>
<dbReference type="PANTHER" id="PTHR46890:SF48">
    <property type="entry name" value="RNA-DIRECTED DNA POLYMERASE"/>
    <property type="match status" value="1"/>
</dbReference>